<gene>
    <name evidence="3" type="ORF">CSSPTR1EN2_LOCUS5588</name>
</gene>
<dbReference type="PANTHER" id="PTHR35691:SF1">
    <property type="entry name" value="EXPRESSED PROTEIN"/>
    <property type="match status" value="1"/>
</dbReference>
<dbReference type="EMBL" id="OZ019905">
    <property type="protein sequence ID" value="CAK9200800.1"/>
    <property type="molecule type" value="Genomic_DNA"/>
</dbReference>
<sequence length="106" mass="11403">MASSSQQQADRNLDECSLYGSWIFSVLGALIAIPVGIKKKSYAPLVFFGATGAMLDIVQSITDCERERVEKERAAALLAEGGGSETSSNSAIDTFQDTLEKEPEKL</sequence>
<feature type="region of interest" description="Disordered" evidence="1">
    <location>
        <begin position="77"/>
        <end position="106"/>
    </location>
</feature>
<keyword evidence="4" id="KW-1185">Reference proteome</keyword>
<evidence type="ECO:0000256" key="1">
    <source>
        <dbReference type="SAM" id="MobiDB-lite"/>
    </source>
</evidence>
<proteinExistence type="predicted"/>
<keyword evidence="2" id="KW-0472">Membrane</keyword>
<organism evidence="3 4">
    <name type="scientific">Sphagnum troendelagicum</name>
    <dbReference type="NCBI Taxonomy" id="128251"/>
    <lineage>
        <taxon>Eukaryota</taxon>
        <taxon>Viridiplantae</taxon>
        <taxon>Streptophyta</taxon>
        <taxon>Embryophyta</taxon>
        <taxon>Bryophyta</taxon>
        <taxon>Sphagnophytina</taxon>
        <taxon>Sphagnopsida</taxon>
        <taxon>Sphagnales</taxon>
        <taxon>Sphagnaceae</taxon>
        <taxon>Sphagnum</taxon>
    </lineage>
</organism>
<reference evidence="3" key="1">
    <citation type="submission" date="2024-02" db="EMBL/GenBank/DDBJ databases">
        <authorList>
            <consortium name="ELIXIR-Norway"/>
            <consortium name="Elixir Norway"/>
        </authorList>
    </citation>
    <scope>NUCLEOTIDE SEQUENCE</scope>
</reference>
<dbReference type="Proteomes" id="UP001497512">
    <property type="component" value="Chromosome 13"/>
</dbReference>
<dbReference type="PANTHER" id="PTHR35691">
    <property type="entry name" value="EXPRESSED PROTEIN"/>
    <property type="match status" value="1"/>
</dbReference>
<evidence type="ECO:0000256" key="2">
    <source>
        <dbReference type="SAM" id="Phobius"/>
    </source>
</evidence>
<keyword evidence="2" id="KW-1133">Transmembrane helix</keyword>
<name>A0ABP0TN47_9BRYO</name>
<protein>
    <submittedName>
        <fullName evidence="3">Uncharacterized protein</fullName>
    </submittedName>
</protein>
<evidence type="ECO:0000313" key="3">
    <source>
        <dbReference type="EMBL" id="CAK9200800.1"/>
    </source>
</evidence>
<keyword evidence="2" id="KW-0812">Transmembrane</keyword>
<feature type="transmembrane region" description="Helical" evidence="2">
    <location>
        <begin position="19"/>
        <end position="37"/>
    </location>
</feature>
<evidence type="ECO:0000313" key="4">
    <source>
        <dbReference type="Proteomes" id="UP001497512"/>
    </source>
</evidence>
<accession>A0ABP0TN47</accession>
<feature type="compositionally biased region" description="Polar residues" evidence="1">
    <location>
        <begin position="86"/>
        <end position="97"/>
    </location>
</feature>